<keyword evidence="3" id="KW-0175">Coiled coil</keyword>
<comment type="subunit">
    <text evidence="2 5">Homopentamer.</text>
</comment>
<evidence type="ECO:0000259" key="7">
    <source>
        <dbReference type="Pfam" id="PF07195"/>
    </source>
</evidence>
<dbReference type="GO" id="GO:0007155">
    <property type="term" value="P:cell adhesion"/>
    <property type="evidence" value="ECO:0007669"/>
    <property type="project" value="InterPro"/>
</dbReference>
<keyword evidence="5" id="KW-0964">Secreted</keyword>
<keyword evidence="4 5" id="KW-0975">Bacterial flagellum</keyword>
<feature type="domain" description="Flagellar hook-associated protein 2 C-terminal" evidence="7">
    <location>
        <begin position="233"/>
        <end position="409"/>
    </location>
</feature>
<evidence type="ECO:0000256" key="4">
    <source>
        <dbReference type="ARBA" id="ARBA00023143"/>
    </source>
</evidence>
<evidence type="ECO:0000259" key="6">
    <source>
        <dbReference type="Pfam" id="PF02465"/>
    </source>
</evidence>
<dbReference type="GO" id="GO:0005576">
    <property type="term" value="C:extracellular region"/>
    <property type="evidence" value="ECO:0007669"/>
    <property type="project" value="UniProtKB-SubCell"/>
</dbReference>
<evidence type="ECO:0000313" key="8">
    <source>
        <dbReference type="EMBL" id="PSL12346.1"/>
    </source>
</evidence>
<evidence type="ECO:0000313" key="9">
    <source>
        <dbReference type="Proteomes" id="UP000242133"/>
    </source>
</evidence>
<keyword evidence="9" id="KW-1185">Reference proteome</keyword>
<dbReference type="OrthoDB" id="5980200at2"/>
<dbReference type="PANTHER" id="PTHR30288:SF0">
    <property type="entry name" value="FLAGELLAR HOOK-ASSOCIATED PROTEIN 2"/>
    <property type="match status" value="1"/>
</dbReference>
<gene>
    <name evidence="8" type="ORF">CLV44_11824</name>
</gene>
<name>A0A2P8ES78_9GAMM</name>
<sequence length="679" mass="71497">MSSIISSLGGGSGIDTNSLVSQLTALERAPKEQRLDSSQEKLEAEISAYGTLKSALSEFQGVLSPLANSDIFNARSAAFPETDIISPNSLAPGAQAGSYQIEVLSVASAQTLVMGNSSDSKSPLGASGELNIQFGAWSYDGSDNPDQFSVNADKGALNITVEATDSLEDIAEKINAGGSDVQASVMKVDGQFQLMISSPSGADNAMQVTASDPSLSAFEFKQGNAAALETQQASDAVLKLNGLTVNRQSNTIDDVIDGFSFTVNKASVGETVSFSIDADKGVAQQAVRDFVDAYNVFMETANNLTGYSRDENNQVVRGDLSGDGTAKAMINRLREMVGSEVEGVESGFTALTNLGIRTERDGSLSINDKEFSRAFNENFEAVGDLFAMKTSSTNSFVDVGTGTRLSNTVPGEYEVEITRDPSKGKLEGDSILSTLFDAPLDTTDGSYTFRINVNGTQSNDITLNGVYNSAEEMRDDLQSLINGDEKLKGVNAGIDVGFDQATGQFTFTSREYGSNSKVSLLNQSANMDTLGLGAASALTATTGQDVAGTINGEPGFGAGEVLLPKLGSDAYGLNLTIRPGAAAEGAFTIGFSKGVGGELTSLLERFMSQGGSIANREENITNQLDKVGEDREALDRRMEKYQSRISAQFLAMEKIIGSLNATGSSLDGLIDRLPFTAPK</sequence>
<dbReference type="GO" id="GO:0009424">
    <property type="term" value="C:bacterial-type flagellum hook"/>
    <property type="evidence" value="ECO:0007669"/>
    <property type="project" value="UniProtKB-UniRule"/>
</dbReference>
<dbReference type="InterPro" id="IPR003481">
    <property type="entry name" value="FliD_N"/>
</dbReference>
<reference evidence="8 9" key="1">
    <citation type="submission" date="2018-03" db="EMBL/GenBank/DDBJ databases">
        <title>Genomic Encyclopedia of Archaeal and Bacterial Type Strains, Phase II (KMG-II): from individual species to whole genera.</title>
        <authorList>
            <person name="Goeker M."/>
        </authorList>
    </citation>
    <scope>NUCLEOTIDE SEQUENCE [LARGE SCALE GENOMIC DNA]</scope>
    <source>
        <strain evidence="8 9">DSM 17586</strain>
    </source>
</reference>
<dbReference type="Proteomes" id="UP000242133">
    <property type="component" value="Unassembled WGS sequence"/>
</dbReference>
<comment type="similarity">
    <text evidence="1 5">Belongs to the FliD family.</text>
</comment>
<feature type="domain" description="Flagellar hook-associated protein 2 C-terminal" evidence="7">
    <location>
        <begin position="592"/>
        <end position="661"/>
    </location>
</feature>
<dbReference type="RefSeq" id="WP_106592497.1">
    <property type="nucleotide sequence ID" value="NZ_PYGI01000018.1"/>
</dbReference>
<proteinExistence type="inferred from homology"/>
<protein>
    <recommendedName>
        <fullName evidence="5">Flagellar hook-associated protein 2</fullName>
        <shortName evidence="5">HAP2</shortName>
    </recommendedName>
    <alternativeName>
        <fullName evidence="5">Flagellar cap protein</fullName>
    </alternativeName>
</protein>
<accession>A0A2P8ES78</accession>
<feature type="domain" description="Flagellar hook-associated protein 2 N-terminal" evidence="6">
    <location>
        <begin position="12"/>
        <end position="110"/>
    </location>
</feature>
<comment type="subcellular location">
    <subcellularLocation>
        <location evidence="5">Secreted</location>
    </subcellularLocation>
    <subcellularLocation>
        <location evidence="5">Bacterial flagellum</location>
    </subcellularLocation>
</comment>
<dbReference type="PANTHER" id="PTHR30288">
    <property type="entry name" value="FLAGELLAR CAP/ASSEMBLY PROTEIN FLID"/>
    <property type="match status" value="1"/>
</dbReference>
<evidence type="ECO:0000256" key="1">
    <source>
        <dbReference type="ARBA" id="ARBA00009764"/>
    </source>
</evidence>
<dbReference type="Pfam" id="PF02465">
    <property type="entry name" value="FliD_N"/>
    <property type="match status" value="1"/>
</dbReference>
<evidence type="ECO:0000256" key="3">
    <source>
        <dbReference type="ARBA" id="ARBA00023054"/>
    </source>
</evidence>
<evidence type="ECO:0000256" key="2">
    <source>
        <dbReference type="ARBA" id="ARBA00011255"/>
    </source>
</evidence>
<dbReference type="InterPro" id="IPR010809">
    <property type="entry name" value="FliD_C"/>
</dbReference>
<evidence type="ECO:0000256" key="5">
    <source>
        <dbReference type="RuleBase" id="RU362066"/>
    </source>
</evidence>
<keyword evidence="8" id="KW-0969">Cilium</keyword>
<keyword evidence="8" id="KW-0282">Flagellum</keyword>
<organism evidence="8 9">
    <name type="scientific">Marinobacterium halophilum</name>
    <dbReference type="NCBI Taxonomy" id="267374"/>
    <lineage>
        <taxon>Bacteria</taxon>
        <taxon>Pseudomonadati</taxon>
        <taxon>Pseudomonadota</taxon>
        <taxon>Gammaproteobacteria</taxon>
        <taxon>Oceanospirillales</taxon>
        <taxon>Oceanospirillaceae</taxon>
        <taxon>Marinobacterium</taxon>
    </lineage>
</organism>
<dbReference type="Pfam" id="PF07196">
    <property type="entry name" value="Flagellin_IN"/>
    <property type="match status" value="1"/>
</dbReference>
<dbReference type="GO" id="GO:0071973">
    <property type="term" value="P:bacterial-type flagellum-dependent cell motility"/>
    <property type="evidence" value="ECO:0007669"/>
    <property type="project" value="TreeGrafter"/>
</dbReference>
<dbReference type="Pfam" id="PF07195">
    <property type="entry name" value="FliD_C"/>
    <property type="match status" value="2"/>
</dbReference>
<dbReference type="InterPro" id="IPR040026">
    <property type="entry name" value="FliD"/>
</dbReference>
<keyword evidence="8" id="KW-0966">Cell projection</keyword>
<comment type="caution">
    <text evidence="8">The sequence shown here is derived from an EMBL/GenBank/DDBJ whole genome shotgun (WGS) entry which is preliminary data.</text>
</comment>
<dbReference type="EMBL" id="PYGI01000018">
    <property type="protein sequence ID" value="PSL12346.1"/>
    <property type="molecule type" value="Genomic_DNA"/>
</dbReference>
<dbReference type="InterPro" id="IPR010810">
    <property type="entry name" value="Flagellin_hook_IN_motif"/>
</dbReference>
<dbReference type="AlphaFoldDB" id="A0A2P8ES78"/>
<dbReference type="GO" id="GO:0009421">
    <property type="term" value="C:bacterial-type flagellum filament cap"/>
    <property type="evidence" value="ECO:0007669"/>
    <property type="project" value="InterPro"/>
</dbReference>
<comment type="function">
    <text evidence="5">Required for morphogenesis and for the elongation of the flagellar filament by facilitating polymerization of the flagellin monomers at the tip of growing filament. Forms a capping structure, which prevents flagellin subunits (transported through the central channel of the flagellum) from leaking out without polymerization at the distal end.</text>
</comment>